<protein>
    <recommendedName>
        <fullName evidence="3">Nucleotidyltransferase</fullName>
    </recommendedName>
</protein>
<dbReference type="Proteomes" id="UP000740557">
    <property type="component" value="Unassembled WGS sequence"/>
</dbReference>
<dbReference type="AlphaFoldDB" id="A0A955ECD7"/>
<reference evidence="1" key="1">
    <citation type="submission" date="2020-04" db="EMBL/GenBank/DDBJ databases">
        <authorList>
            <person name="Zhang T."/>
        </authorList>
    </citation>
    <scope>NUCLEOTIDE SEQUENCE</scope>
    <source>
        <strain evidence="1">HKST-UBA79</strain>
    </source>
</reference>
<evidence type="ECO:0008006" key="3">
    <source>
        <dbReference type="Google" id="ProtNLM"/>
    </source>
</evidence>
<gene>
    <name evidence="1" type="ORF">KC980_00690</name>
</gene>
<dbReference type="EMBL" id="JAGQNX010000019">
    <property type="protein sequence ID" value="MCA9308006.1"/>
    <property type="molecule type" value="Genomic_DNA"/>
</dbReference>
<reference evidence="1" key="2">
    <citation type="journal article" date="2021" name="Microbiome">
        <title>Successional dynamics and alternative stable states in a saline activated sludge microbial community over 9 years.</title>
        <authorList>
            <person name="Wang Y."/>
            <person name="Ye J."/>
            <person name="Ju F."/>
            <person name="Liu L."/>
            <person name="Boyd J.A."/>
            <person name="Deng Y."/>
            <person name="Parks D.H."/>
            <person name="Jiang X."/>
            <person name="Yin X."/>
            <person name="Woodcroft B.J."/>
            <person name="Tyson G.W."/>
            <person name="Hugenholtz P."/>
            <person name="Polz M.F."/>
            <person name="Zhang T."/>
        </authorList>
    </citation>
    <scope>NUCLEOTIDE SEQUENCE</scope>
    <source>
        <strain evidence="1">HKST-UBA79</strain>
    </source>
</reference>
<accession>A0A955ECD7</accession>
<sequence length="299" mass="34642">MTEHFPDDYEHINRTLKRKKEVGRPECDITPEQAYMSISTFAGTIWNHPLVTPALETFRRTNKPSADRIMKCFADEHPDVYAAAIPVGSTRWAVEPESDADYLVIAFGKTDLRALRAWFDKQHIVGSPYRSAHFLINLNPYFLEERLPYGNISFTRPTDVFEILIAPDEIVSGNVELIQYLRRALTQGDFFEPYDAISWERMLIDRVHEHTFGWPVNKGMFGEQKRNRRANEVLEKRSQLSKTPKRYKEAFIRAYTKLAVPTWQEYQLAMQYSKGVLNFPTNTTYTTLNLANYAEAASS</sequence>
<proteinExistence type="predicted"/>
<name>A0A955ECD7_UNCKA</name>
<evidence type="ECO:0000313" key="1">
    <source>
        <dbReference type="EMBL" id="MCA9308006.1"/>
    </source>
</evidence>
<evidence type="ECO:0000313" key="2">
    <source>
        <dbReference type="Proteomes" id="UP000740557"/>
    </source>
</evidence>
<organism evidence="1 2">
    <name type="scientific">candidate division WWE3 bacterium</name>
    <dbReference type="NCBI Taxonomy" id="2053526"/>
    <lineage>
        <taxon>Bacteria</taxon>
        <taxon>Katanobacteria</taxon>
    </lineage>
</organism>
<comment type="caution">
    <text evidence="1">The sequence shown here is derived from an EMBL/GenBank/DDBJ whole genome shotgun (WGS) entry which is preliminary data.</text>
</comment>